<dbReference type="EMBL" id="JAGPNK010000007">
    <property type="protein sequence ID" value="KAH7318601.1"/>
    <property type="molecule type" value="Genomic_DNA"/>
</dbReference>
<gene>
    <name evidence="8" type="ORF">B0I35DRAFT_432490</name>
</gene>
<dbReference type="Gene3D" id="3.40.640.10">
    <property type="entry name" value="Type I PLP-dependent aspartate aminotransferase-like (Major domain)"/>
    <property type="match status" value="1"/>
</dbReference>
<dbReference type="Proteomes" id="UP000813444">
    <property type="component" value="Unassembled WGS sequence"/>
</dbReference>
<evidence type="ECO:0000256" key="2">
    <source>
        <dbReference type="ARBA" id="ARBA00007441"/>
    </source>
</evidence>
<dbReference type="Pfam" id="PF00155">
    <property type="entry name" value="Aminotran_1_2"/>
    <property type="match status" value="1"/>
</dbReference>
<protein>
    <submittedName>
        <fullName evidence="8">Aromatic amino acid aminotransferase</fullName>
    </submittedName>
</protein>
<dbReference type="GO" id="GO:1901605">
    <property type="term" value="P:alpha-amino acid metabolic process"/>
    <property type="evidence" value="ECO:0007669"/>
    <property type="project" value="TreeGrafter"/>
</dbReference>
<accession>A0A8K0SMF8</accession>
<dbReference type="PANTHER" id="PTHR42790:SF1">
    <property type="entry name" value="AROMATIC AMINO ACID AMINOTRANSFERASE, HYPOTHETICAL (EUROFUNG)"/>
    <property type="match status" value="1"/>
</dbReference>
<dbReference type="GO" id="GO:0030170">
    <property type="term" value="F:pyridoxal phosphate binding"/>
    <property type="evidence" value="ECO:0007669"/>
    <property type="project" value="InterPro"/>
</dbReference>
<dbReference type="GO" id="GO:0008483">
    <property type="term" value="F:transaminase activity"/>
    <property type="evidence" value="ECO:0007669"/>
    <property type="project" value="UniProtKB-KW"/>
</dbReference>
<evidence type="ECO:0000259" key="7">
    <source>
        <dbReference type="Pfam" id="PF00155"/>
    </source>
</evidence>
<dbReference type="OrthoDB" id="691673at2759"/>
<keyword evidence="5" id="KW-0663">Pyridoxal phosphate</keyword>
<name>A0A8K0SMF8_9HYPO</name>
<dbReference type="InterPro" id="IPR015421">
    <property type="entry name" value="PyrdxlP-dep_Trfase_major"/>
</dbReference>
<evidence type="ECO:0000256" key="1">
    <source>
        <dbReference type="ARBA" id="ARBA00001933"/>
    </source>
</evidence>
<dbReference type="InterPro" id="IPR050859">
    <property type="entry name" value="Class-I_PLP-dep_aminotransf"/>
</dbReference>
<keyword evidence="9" id="KW-1185">Reference proteome</keyword>
<evidence type="ECO:0000313" key="9">
    <source>
        <dbReference type="Proteomes" id="UP000813444"/>
    </source>
</evidence>
<dbReference type="PANTHER" id="PTHR42790">
    <property type="entry name" value="AMINOTRANSFERASE"/>
    <property type="match status" value="1"/>
</dbReference>
<evidence type="ECO:0000256" key="4">
    <source>
        <dbReference type="ARBA" id="ARBA00022679"/>
    </source>
</evidence>
<organism evidence="8 9">
    <name type="scientific">Stachybotrys elegans</name>
    <dbReference type="NCBI Taxonomy" id="80388"/>
    <lineage>
        <taxon>Eukaryota</taxon>
        <taxon>Fungi</taxon>
        <taxon>Dikarya</taxon>
        <taxon>Ascomycota</taxon>
        <taxon>Pezizomycotina</taxon>
        <taxon>Sordariomycetes</taxon>
        <taxon>Hypocreomycetidae</taxon>
        <taxon>Hypocreales</taxon>
        <taxon>Stachybotryaceae</taxon>
        <taxon>Stachybotrys</taxon>
    </lineage>
</organism>
<proteinExistence type="inferred from homology"/>
<evidence type="ECO:0000256" key="5">
    <source>
        <dbReference type="ARBA" id="ARBA00022898"/>
    </source>
</evidence>
<dbReference type="CDD" id="cd00609">
    <property type="entry name" value="AAT_like"/>
    <property type="match status" value="1"/>
</dbReference>
<feature type="domain" description="Aminotransferase class I/classII large" evidence="7">
    <location>
        <begin position="100"/>
        <end position="399"/>
    </location>
</feature>
<comment type="caution">
    <text evidence="8">The sequence shown here is derived from an EMBL/GenBank/DDBJ whole genome shotgun (WGS) entry which is preliminary data.</text>
</comment>
<evidence type="ECO:0000256" key="6">
    <source>
        <dbReference type="SAM" id="MobiDB-lite"/>
    </source>
</evidence>
<dbReference type="AlphaFoldDB" id="A0A8K0SMF8"/>
<dbReference type="SUPFAM" id="SSF53383">
    <property type="entry name" value="PLP-dependent transferases"/>
    <property type="match status" value="1"/>
</dbReference>
<keyword evidence="3 8" id="KW-0032">Aminotransferase</keyword>
<reference evidence="8" key="1">
    <citation type="journal article" date="2021" name="Nat. Commun.">
        <title>Genetic determinants of endophytism in the Arabidopsis root mycobiome.</title>
        <authorList>
            <person name="Mesny F."/>
            <person name="Miyauchi S."/>
            <person name="Thiergart T."/>
            <person name="Pickel B."/>
            <person name="Atanasova L."/>
            <person name="Karlsson M."/>
            <person name="Huettel B."/>
            <person name="Barry K.W."/>
            <person name="Haridas S."/>
            <person name="Chen C."/>
            <person name="Bauer D."/>
            <person name="Andreopoulos W."/>
            <person name="Pangilinan J."/>
            <person name="LaButti K."/>
            <person name="Riley R."/>
            <person name="Lipzen A."/>
            <person name="Clum A."/>
            <person name="Drula E."/>
            <person name="Henrissat B."/>
            <person name="Kohler A."/>
            <person name="Grigoriev I.V."/>
            <person name="Martin F.M."/>
            <person name="Hacquard S."/>
        </authorList>
    </citation>
    <scope>NUCLEOTIDE SEQUENCE</scope>
    <source>
        <strain evidence="8">MPI-CAGE-CH-0235</strain>
    </source>
</reference>
<keyword evidence="4" id="KW-0808">Transferase</keyword>
<comment type="similarity">
    <text evidence="2">Belongs to the class-I pyridoxal-phosphate-dependent aminotransferase family.</text>
</comment>
<evidence type="ECO:0000256" key="3">
    <source>
        <dbReference type="ARBA" id="ARBA00022576"/>
    </source>
</evidence>
<evidence type="ECO:0000313" key="8">
    <source>
        <dbReference type="EMBL" id="KAH7318601.1"/>
    </source>
</evidence>
<dbReference type="InterPro" id="IPR015424">
    <property type="entry name" value="PyrdxlP-dep_Trfase"/>
</dbReference>
<dbReference type="InterPro" id="IPR004839">
    <property type="entry name" value="Aminotransferase_I/II_large"/>
</dbReference>
<sequence>MDSYSRDAAGPSPPLDLSHHYSRASIRRKDSEIKAIYKYFMIPGIGNLAGGLPNDKLFPFDTLEAQIATPERWEPTPNYGNTEQATKARAVVPRSLVASSHITVPKAVAEPNPDKKIDLATALQYGTAEGYPALRSFIRQFTKEVLHPVIPYAGGPEVLLTCGSTDGFSKTAELLVNPWFDDKDAIKDRPGMLCEAFIYMGPMSSIKPKGVQVVPVEYDSEGMMAEGPGGLADVLENWDFSRGRRPHFLYTVTMGHNPTGGVVSVPRRRQIYALCSKYDVIIVEDDPYWYLQYPSAIRKQAEARGASQPCSQEPPKPVKSSGYEFIDSLVPSYLSIDTDGRVIRLDTFSKTIAPGCRLGWITAQPAIITQLRRITEATTQQPSGFVQAMVAETLMGPQPEATATFRGLSLRDKHTFNGWNTDGWVRWVAGLRGVYERRMNTMCSILEEHSTLVKQGRFTDEADADWGVVTKTRIMSFDWPRGGMFIWVRLMFETHPLWGAKGDAIPVIDGEALSTGLFGFLSQKPHLVLPAPGSLFAPTPEVVRDRSWAYVRVCFAAVDEDDVTACSQRLGNGVQKFWQVTSVKQMEKYIAGPPSELDEAGMPDQIGFPIGC</sequence>
<feature type="region of interest" description="Disordered" evidence="6">
    <location>
        <begin position="1"/>
        <end position="20"/>
    </location>
</feature>
<comment type="cofactor">
    <cofactor evidence="1">
        <name>pyridoxal 5'-phosphate</name>
        <dbReference type="ChEBI" id="CHEBI:597326"/>
    </cofactor>
</comment>